<dbReference type="AlphaFoldDB" id="A0A813JCZ5"/>
<keyword evidence="3" id="KW-0694">RNA-binding</keyword>
<evidence type="ECO:0000313" key="6">
    <source>
        <dbReference type="EMBL" id="CAE8673670.1"/>
    </source>
</evidence>
<proteinExistence type="predicted"/>
<keyword evidence="2" id="KW-0396">Initiation factor</keyword>
<dbReference type="PANTHER" id="PTHR14068">
    <property type="entry name" value="EUKARYOTIC TRANSLATION INITIATION FACTOR 3 EIF3 -RELATED"/>
    <property type="match status" value="1"/>
</dbReference>
<dbReference type="Pfam" id="PF08662">
    <property type="entry name" value="eIF2A"/>
    <property type="match status" value="1"/>
</dbReference>
<feature type="domain" description="Translation initiation factor beta propellor-like" evidence="5">
    <location>
        <begin position="120"/>
        <end position="320"/>
    </location>
</feature>
<evidence type="ECO:0000313" key="7">
    <source>
        <dbReference type="Proteomes" id="UP000626109"/>
    </source>
</evidence>
<evidence type="ECO:0000256" key="3">
    <source>
        <dbReference type="ARBA" id="ARBA00022884"/>
    </source>
</evidence>
<dbReference type="GO" id="GO:0005852">
    <property type="term" value="C:eukaryotic translation initiation factor 3 complex"/>
    <property type="evidence" value="ECO:0007669"/>
    <property type="project" value="InterPro"/>
</dbReference>
<dbReference type="InterPro" id="IPR013979">
    <property type="entry name" value="TIF_beta_prop-like"/>
</dbReference>
<accession>A0A813JCZ5</accession>
<evidence type="ECO:0000256" key="4">
    <source>
        <dbReference type="ARBA" id="ARBA00022917"/>
    </source>
</evidence>
<dbReference type="GO" id="GO:0003723">
    <property type="term" value="F:RNA binding"/>
    <property type="evidence" value="ECO:0007669"/>
    <property type="project" value="UniProtKB-KW"/>
</dbReference>
<sequence length="427" mass="49317">MVAAPSQLGKIHVLTRAAGTVAPLGNEFPLFLWSNDGKYYAECNEGAILVRDTVTFELLKDEDGKRKSLKFDQLSTFQWSPKDNILAVWTLEKNNNPARLVLVDIPSRRELVSRSRTQVEASMHWQSEGDYICLLNTKLSKTKKKGITNVEIFRMRVKDIPVDIVEVKDAVRGFFWETKGNRFAILTADEAGHKPRMNIYAIGKEKCEQIVCFDLPSNSFNTFYWAPEGQYFVCAAIGQGDLLFGGIMEGNKLEILHKDEHFMLTDVEWDPSSRYVITSVTQPMQNEMGGFKYSMEAGFAIWTFQGRVLYRQQKEKLWQITWRPHPPSLLSASRQEHVRKNIKTFSKKYDAADEQAKDLARNAFKREREAKNSYFKSVLDRLDSFKQDAMEENGWDAAWNRHLQSQGWEQEDEVLEELLETTEEKIQ</sequence>
<dbReference type="EMBL" id="CAJNNW010024675">
    <property type="protein sequence ID" value="CAE8673670.1"/>
    <property type="molecule type" value="Genomic_DNA"/>
</dbReference>
<reference evidence="6" key="1">
    <citation type="submission" date="2021-02" db="EMBL/GenBank/DDBJ databases">
        <authorList>
            <person name="Dougan E. K."/>
            <person name="Rhodes N."/>
            <person name="Thang M."/>
            <person name="Chan C."/>
        </authorList>
    </citation>
    <scope>NUCLEOTIDE SEQUENCE</scope>
</reference>
<evidence type="ECO:0000256" key="1">
    <source>
        <dbReference type="ARBA" id="ARBA00022490"/>
    </source>
</evidence>
<dbReference type="InterPro" id="IPR011400">
    <property type="entry name" value="EIF3B"/>
</dbReference>
<comment type="caution">
    <text evidence="6">The sequence shown here is derived from an EMBL/GenBank/DDBJ whole genome shotgun (WGS) entry which is preliminary data.</text>
</comment>
<organism evidence="6 7">
    <name type="scientific">Polarella glacialis</name>
    <name type="common">Dinoflagellate</name>
    <dbReference type="NCBI Taxonomy" id="89957"/>
    <lineage>
        <taxon>Eukaryota</taxon>
        <taxon>Sar</taxon>
        <taxon>Alveolata</taxon>
        <taxon>Dinophyceae</taxon>
        <taxon>Suessiales</taxon>
        <taxon>Suessiaceae</taxon>
        <taxon>Polarella</taxon>
    </lineage>
</organism>
<keyword evidence="4" id="KW-0648">Protein biosynthesis</keyword>
<evidence type="ECO:0000256" key="2">
    <source>
        <dbReference type="ARBA" id="ARBA00022540"/>
    </source>
</evidence>
<dbReference type="PANTHER" id="PTHR14068:SF0">
    <property type="entry name" value="EUKARYOTIC TRANSLATION INITIATION FACTOR 3 SUBUNIT B"/>
    <property type="match status" value="1"/>
</dbReference>
<dbReference type="SUPFAM" id="SSF82171">
    <property type="entry name" value="DPP6 N-terminal domain-like"/>
    <property type="match status" value="1"/>
</dbReference>
<name>A0A813JCZ5_POLGL</name>
<gene>
    <name evidence="6" type="ORF">PGLA2088_LOCUS18633</name>
</gene>
<evidence type="ECO:0000259" key="5">
    <source>
        <dbReference type="Pfam" id="PF08662"/>
    </source>
</evidence>
<protein>
    <recommendedName>
        <fullName evidence="5">Translation initiation factor beta propellor-like domain-containing protein</fullName>
    </recommendedName>
</protein>
<dbReference type="GO" id="GO:0003743">
    <property type="term" value="F:translation initiation factor activity"/>
    <property type="evidence" value="ECO:0007669"/>
    <property type="project" value="UniProtKB-KW"/>
</dbReference>
<keyword evidence="1" id="KW-0963">Cytoplasm</keyword>
<dbReference type="Proteomes" id="UP000626109">
    <property type="component" value="Unassembled WGS sequence"/>
</dbReference>
<dbReference type="GO" id="GO:0031369">
    <property type="term" value="F:translation initiation factor binding"/>
    <property type="evidence" value="ECO:0007669"/>
    <property type="project" value="InterPro"/>
</dbReference>